<gene>
    <name evidence="1" type="ORF">JTE90_000789</name>
</gene>
<dbReference type="AlphaFoldDB" id="A0AAV6TH38"/>
<proteinExistence type="predicted"/>
<dbReference type="Proteomes" id="UP000827092">
    <property type="component" value="Unassembled WGS sequence"/>
</dbReference>
<accession>A0AAV6TH38</accession>
<protein>
    <submittedName>
        <fullName evidence="1">Uncharacterized protein</fullName>
    </submittedName>
</protein>
<sequence length="83" mass="9595">MIFRVKFAIKKNTPTTDGFFKDAEDLPFLTFLESLLMNKKKRIQETKRKCVTVTHAITSVIRHRTFTSSVLSGLSPFLLRKYG</sequence>
<organism evidence="1 2">
    <name type="scientific">Oedothorax gibbosus</name>
    <dbReference type="NCBI Taxonomy" id="931172"/>
    <lineage>
        <taxon>Eukaryota</taxon>
        <taxon>Metazoa</taxon>
        <taxon>Ecdysozoa</taxon>
        <taxon>Arthropoda</taxon>
        <taxon>Chelicerata</taxon>
        <taxon>Arachnida</taxon>
        <taxon>Araneae</taxon>
        <taxon>Araneomorphae</taxon>
        <taxon>Entelegynae</taxon>
        <taxon>Araneoidea</taxon>
        <taxon>Linyphiidae</taxon>
        <taxon>Erigoninae</taxon>
        <taxon>Oedothorax</taxon>
    </lineage>
</organism>
<keyword evidence="2" id="KW-1185">Reference proteome</keyword>
<reference evidence="1 2" key="1">
    <citation type="journal article" date="2022" name="Nat. Ecol. Evol.">
        <title>A masculinizing supergene underlies an exaggerated male reproductive morph in a spider.</title>
        <authorList>
            <person name="Hendrickx F."/>
            <person name="De Corte Z."/>
            <person name="Sonet G."/>
            <person name="Van Belleghem S.M."/>
            <person name="Kostlbacher S."/>
            <person name="Vangestel C."/>
        </authorList>
    </citation>
    <scope>NUCLEOTIDE SEQUENCE [LARGE SCALE GENOMIC DNA]</scope>
    <source>
        <strain evidence="1">W744_W776</strain>
    </source>
</reference>
<dbReference type="EMBL" id="JAFNEN010004486">
    <property type="protein sequence ID" value="KAG8171062.1"/>
    <property type="molecule type" value="Genomic_DNA"/>
</dbReference>
<name>A0AAV6TH38_9ARAC</name>
<comment type="caution">
    <text evidence="1">The sequence shown here is derived from an EMBL/GenBank/DDBJ whole genome shotgun (WGS) entry which is preliminary data.</text>
</comment>
<evidence type="ECO:0000313" key="2">
    <source>
        <dbReference type="Proteomes" id="UP000827092"/>
    </source>
</evidence>
<evidence type="ECO:0000313" key="1">
    <source>
        <dbReference type="EMBL" id="KAG8171062.1"/>
    </source>
</evidence>